<dbReference type="PANTHER" id="PTHR31376">
    <property type="entry name" value="OS09G0467300 PROTEIN-RELATED"/>
    <property type="match status" value="1"/>
</dbReference>
<accession>A0A0E0B428</accession>
<feature type="transmembrane region" description="Helical" evidence="7">
    <location>
        <begin position="56"/>
        <end position="75"/>
    </location>
</feature>
<dbReference type="InterPro" id="IPR037185">
    <property type="entry name" value="EmrE-like"/>
</dbReference>
<feature type="transmembrane region" description="Helical" evidence="7">
    <location>
        <begin position="494"/>
        <end position="514"/>
    </location>
</feature>
<dbReference type="PANTHER" id="PTHR31376:SF105">
    <property type="entry name" value="PURINE PERMEASE-RELATED"/>
    <property type="match status" value="1"/>
</dbReference>
<dbReference type="Gramene" id="OGLUM09G13820.2">
    <property type="protein sequence ID" value="OGLUM09G13820.2"/>
    <property type="gene ID" value="OGLUM09G13820"/>
</dbReference>
<dbReference type="Pfam" id="PF16913">
    <property type="entry name" value="PUNUT"/>
    <property type="match status" value="2"/>
</dbReference>
<evidence type="ECO:0000256" key="1">
    <source>
        <dbReference type="ARBA" id="ARBA00004141"/>
    </source>
</evidence>
<evidence type="ECO:0000256" key="7">
    <source>
        <dbReference type="RuleBase" id="RU368015"/>
    </source>
</evidence>
<comment type="caution">
    <text evidence="7">Lacks conserved residue(s) required for the propagation of feature annotation.</text>
</comment>
<feature type="transmembrane region" description="Helical" evidence="7">
    <location>
        <begin position="221"/>
        <end position="245"/>
    </location>
</feature>
<evidence type="ECO:0000256" key="6">
    <source>
        <dbReference type="ARBA" id="ARBA00023136"/>
    </source>
</evidence>
<feature type="transmembrane region" description="Helical" evidence="7">
    <location>
        <begin position="361"/>
        <end position="380"/>
    </location>
</feature>
<dbReference type="GO" id="GO:0016020">
    <property type="term" value="C:membrane"/>
    <property type="evidence" value="ECO:0007669"/>
    <property type="project" value="UniProtKB-SubCell"/>
</dbReference>
<evidence type="ECO:0000256" key="5">
    <source>
        <dbReference type="ARBA" id="ARBA00022989"/>
    </source>
</evidence>
<keyword evidence="5 7" id="KW-1133">Transmembrane helix</keyword>
<dbReference type="Proteomes" id="UP000026961">
    <property type="component" value="Chromosome 9"/>
</dbReference>
<dbReference type="eggNOG" id="ENOG502QTN9">
    <property type="taxonomic scope" value="Eukaryota"/>
</dbReference>
<dbReference type="GO" id="GO:0015211">
    <property type="term" value="F:purine nucleoside transmembrane transporter activity"/>
    <property type="evidence" value="ECO:0007669"/>
    <property type="project" value="UniProtKB-UniRule"/>
</dbReference>
<feature type="transmembrane region" description="Helical" evidence="7">
    <location>
        <begin position="152"/>
        <end position="172"/>
    </location>
</feature>
<evidence type="ECO:0000256" key="4">
    <source>
        <dbReference type="ARBA" id="ARBA00022692"/>
    </source>
</evidence>
<dbReference type="EnsemblPlants" id="OGLUM09G13820.2">
    <property type="protein sequence ID" value="OGLUM09G13820.2"/>
    <property type="gene ID" value="OGLUM09G13820"/>
</dbReference>
<feature type="transmembrane region" description="Helical" evidence="7">
    <location>
        <begin position="294"/>
        <end position="314"/>
    </location>
</feature>
<evidence type="ECO:0000256" key="3">
    <source>
        <dbReference type="ARBA" id="ARBA00022448"/>
    </source>
</evidence>
<keyword evidence="6 7" id="KW-0472">Membrane</keyword>
<evidence type="ECO:0000256" key="2">
    <source>
        <dbReference type="ARBA" id="ARBA00006213"/>
    </source>
</evidence>
<dbReference type="InterPro" id="IPR030182">
    <property type="entry name" value="PUP_plant"/>
</dbReference>
<proteinExistence type="inferred from homology"/>
<evidence type="ECO:0000313" key="9">
    <source>
        <dbReference type="Proteomes" id="UP000026961"/>
    </source>
</evidence>
<keyword evidence="4 7" id="KW-0812">Transmembrane</keyword>
<protein>
    <recommendedName>
        <fullName evidence="7">Probable purine permease</fullName>
    </recommendedName>
</protein>
<sequence>MKATKDVGHEQAAVPGRGRAARWLLVALNCGMLVVGTTGGPLISRLYFSKGGHRQWLSAWLQTAGWPLLLVPVAASYLSRRARDRRAPLFLTPTRVLLAGVGLGFLNGADDFVYAYGLAYLPVSTSAILISTQLAFTVFFACLIVRQRLTAATLNAVALLTIGAVVLGLHASKDRPAGVTSGKYWMGFFLTLGAAALYGLILPLVELAYKHAAGGGRAVTYALVMEMQLVMGFFATAFCTVGMVVNKDFQLKEAEEMEVLERMAKELQSQVAAEAPDESKEEKRERVHHELQKLWVGFPVVFVVASWATCKDVVHEQAAPGRGRAARWLLVALNCGMLMVGTTGGPLISRLYFSKGGHRQWLSAWLETAGWPLLLVPVSASYLGRRARDRGAPLFLTPRRVLLACVGLGVLTGADDFIYAYGLDYLPLVMGFFATAFCTVGMVVNKDFQAIPREAKQYELGEARYYVVLVFNAVLWEFFFVGAVGVIFCVHTLLAGIIIAVFIPITEVLGVIFLHEKFSSEKGVALVLSLWGLASYSYGEYADAKAKKKAALEAEEAS</sequence>
<feature type="transmembrane region" description="Helical" evidence="7">
    <location>
        <begin position="326"/>
        <end position="349"/>
    </location>
</feature>
<keyword evidence="9" id="KW-1185">Reference proteome</keyword>
<evidence type="ECO:0000313" key="8">
    <source>
        <dbReference type="EnsemblPlants" id="OGLUM09G13820.2"/>
    </source>
</evidence>
<reference evidence="8" key="1">
    <citation type="submission" date="2015-04" db="UniProtKB">
        <authorList>
            <consortium name="EnsemblPlants"/>
        </authorList>
    </citation>
    <scope>IDENTIFICATION</scope>
</reference>
<comment type="subcellular location">
    <subcellularLocation>
        <location evidence="1 7">Membrane</location>
        <topology evidence="1 7">Multi-pass membrane protein</topology>
    </subcellularLocation>
</comment>
<feature type="transmembrane region" description="Helical" evidence="7">
    <location>
        <begin position="425"/>
        <end position="444"/>
    </location>
</feature>
<keyword evidence="3 7" id="KW-0813">Transport</keyword>
<organism evidence="8">
    <name type="scientific">Oryza glumipatula</name>
    <dbReference type="NCBI Taxonomy" id="40148"/>
    <lineage>
        <taxon>Eukaryota</taxon>
        <taxon>Viridiplantae</taxon>
        <taxon>Streptophyta</taxon>
        <taxon>Embryophyta</taxon>
        <taxon>Tracheophyta</taxon>
        <taxon>Spermatophyta</taxon>
        <taxon>Magnoliopsida</taxon>
        <taxon>Liliopsida</taxon>
        <taxon>Poales</taxon>
        <taxon>Poaceae</taxon>
        <taxon>BOP clade</taxon>
        <taxon>Oryzoideae</taxon>
        <taxon>Oryzeae</taxon>
        <taxon>Oryzinae</taxon>
        <taxon>Oryza</taxon>
    </lineage>
</organism>
<comment type="similarity">
    <text evidence="2 7">Belongs to the purine permeases (TC 2.A.7.14) family.</text>
</comment>
<feature type="transmembrane region" description="Helical" evidence="7">
    <location>
        <begin position="401"/>
        <end position="419"/>
    </location>
</feature>
<feature type="transmembrane region" description="Helical" evidence="7">
    <location>
        <begin position="184"/>
        <end position="209"/>
    </location>
</feature>
<name>A0A0E0B428_9ORYZ</name>
<feature type="transmembrane region" description="Helical" evidence="7">
    <location>
        <begin position="87"/>
        <end position="106"/>
    </location>
</feature>
<feature type="transmembrane region" description="Helical" evidence="7">
    <location>
        <begin position="118"/>
        <end position="145"/>
    </location>
</feature>
<reference evidence="8" key="2">
    <citation type="submission" date="2018-05" db="EMBL/GenBank/DDBJ databases">
        <title>OgluRS3 (Oryza glumaepatula Reference Sequence Version 3).</title>
        <authorList>
            <person name="Zhang J."/>
            <person name="Kudrna D."/>
            <person name="Lee S."/>
            <person name="Talag J."/>
            <person name="Welchert J."/>
            <person name="Wing R.A."/>
        </authorList>
    </citation>
    <scope>NUCLEOTIDE SEQUENCE [LARGE SCALE GENOMIC DNA]</scope>
</reference>
<dbReference type="AlphaFoldDB" id="A0A0E0B428"/>
<dbReference type="STRING" id="40148.A0A0E0B428"/>
<dbReference type="GO" id="GO:0005345">
    <property type="term" value="F:purine nucleobase transmembrane transporter activity"/>
    <property type="evidence" value="ECO:0007669"/>
    <property type="project" value="UniProtKB-UniRule"/>
</dbReference>
<feature type="transmembrane region" description="Helical" evidence="7">
    <location>
        <begin position="21"/>
        <end position="44"/>
    </location>
</feature>
<dbReference type="SUPFAM" id="SSF103481">
    <property type="entry name" value="Multidrug resistance efflux transporter EmrE"/>
    <property type="match status" value="1"/>
</dbReference>
<feature type="transmembrane region" description="Helical" evidence="7">
    <location>
        <begin position="465"/>
        <end position="488"/>
    </location>
</feature>